<protein>
    <submittedName>
        <fullName evidence="4">Putative transcriptional regulatory protein pdtaR</fullName>
    </submittedName>
</protein>
<evidence type="ECO:0000259" key="3">
    <source>
        <dbReference type="PROSITE" id="PS50110"/>
    </source>
</evidence>
<name>A0A1Y5SFF1_9RHOB</name>
<organism evidence="4 5">
    <name type="scientific">Roseisalinus antarcticus</name>
    <dbReference type="NCBI Taxonomy" id="254357"/>
    <lineage>
        <taxon>Bacteria</taxon>
        <taxon>Pseudomonadati</taxon>
        <taxon>Pseudomonadota</taxon>
        <taxon>Alphaproteobacteria</taxon>
        <taxon>Rhodobacterales</taxon>
        <taxon>Roseobacteraceae</taxon>
        <taxon>Roseisalinus</taxon>
    </lineage>
</organism>
<dbReference type="NCBIfam" id="NF006623">
    <property type="entry name" value="PRK09191.1"/>
    <property type="match status" value="1"/>
</dbReference>
<dbReference type="InterPro" id="IPR001789">
    <property type="entry name" value="Sig_transdc_resp-reg_receiver"/>
</dbReference>
<dbReference type="Pfam" id="PF22233">
    <property type="entry name" value="PhyR_sigma-like"/>
    <property type="match status" value="1"/>
</dbReference>
<dbReference type="Gene3D" id="1.20.140.160">
    <property type="match status" value="1"/>
</dbReference>
<dbReference type="AlphaFoldDB" id="A0A1Y5SFF1"/>
<dbReference type="Proteomes" id="UP000193900">
    <property type="component" value="Unassembled WGS sequence"/>
</dbReference>
<dbReference type="InterPro" id="IPR013324">
    <property type="entry name" value="RNA_pol_sigma_r3/r4-like"/>
</dbReference>
<dbReference type="SMART" id="SM00448">
    <property type="entry name" value="REC"/>
    <property type="match status" value="1"/>
</dbReference>
<dbReference type="PROSITE" id="PS50110">
    <property type="entry name" value="RESPONSE_REGULATORY"/>
    <property type="match status" value="1"/>
</dbReference>
<sequence>MSATPEATDLAQMIGAELPYLRRYARALTGSQQSGDAYAAATLEAILEDREVFASDASPRVALFAVFHGIWTSSGMPVEDGETGLAQAAQAHLSKLTPNTREALLLQTIEDLTLPEIATVMGVDDDEVRHLVDVAQREMADSVSGRVMVIEDEAIIAMDLQAIVADMGHAITGVARTHSSAVELARTEQPDLILADIQLADNSSGIDAVNEILGELGPLPVIFITAFPERLLTGERHEPAFLISKPYREDQVRSAVSQAMFFSSTETLLT</sequence>
<dbReference type="InterPro" id="IPR014605">
    <property type="entry name" value="Sig_resp-reg_PhyR"/>
</dbReference>
<accession>A0A1Y5SFF1</accession>
<dbReference type="InterPro" id="IPR053867">
    <property type="entry name" value="PhyR_sigma4"/>
</dbReference>
<dbReference type="EMBL" id="FWFZ01000006">
    <property type="protein sequence ID" value="SLN39465.1"/>
    <property type="molecule type" value="Genomic_DNA"/>
</dbReference>
<dbReference type="PANTHER" id="PTHR44591">
    <property type="entry name" value="STRESS RESPONSE REGULATOR PROTEIN 1"/>
    <property type="match status" value="1"/>
</dbReference>
<dbReference type="GO" id="GO:0000160">
    <property type="term" value="P:phosphorelay signal transduction system"/>
    <property type="evidence" value="ECO:0007669"/>
    <property type="project" value="InterPro"/>
</dbReference>
<dbReference type="InterPro" id="IPR053866">
    <property type="entry name" value="PhyR_sigma2"/>
</dbReference>
<keyword evidence="5" id="KW-1185">Reference proteome</keyword>
<dbReference type="SUPFAM" id="SSF88659">
    <property type="entry name" value="Sigma3 and sigma4 domains of RNA polymerase sigma factors"/>
    <property type="match status" value="1"/>
</dbReference>
<evidence type="ECO:0000256" key="2">
    <source>
        <dbReference type="PROSITE-ProRule" id="PRU00169"/>
    </source>
</evidence>
<dbReference type="OrthoDB" id="9786101at2"/>
<dbReference type="InterPro" id="IPR011006">
    <property type="entry name" value="CheY-like_superfamily"/>
</dbReference>
<dbReference type="PANTHER" id="PTHR44591:SF24">
    <property type="entry name" value="PROTEIN-GLUTAMATE METHYLESTERASE_PROTEIN-GLUTAMINE GLUTAMINASE 1"/>
    <property type="match status" value="1"/>
</dbReference>
<dbReference type="Gene3D" id="3.40.50.2300">
    <property type="match status" value="1"/>
</dbReference>
<gene>
    <name evidence="4" type="primary">pdtaR_1</name>
    <name evidence="4" type="ORF">ROA7023_01511</name>
</gene>
<evidence type="ECO:0000313" key="5">
    <source>
        <dbReference type="Proteomes" id="UP000193900"/>
    </source>
</evidence>
<dbReference type="InterPro" id="IPR050595">
    <property type="entry name" value="Bact_response_regulator"/>
</dbReference>
<feature type="modified residue" description="4-aspartylphosphate" evidence="2">
    <location>
        <position position="196"/>
    </location>
</feature>
<dbReference type="Pfam" id="PF22029">
    <property type="entry name" value="PhyR_sigma2"/>
    <property type="match status" value="1"/>
</dbReference>
<reference evidence="4 5" key="1">
    <citation type="submission" date="2017-03" db="EMBL/GenBank/DDBJ databases">
        <authorList>
            <person name="Afonso C.L."/>
            <person name="Miller P.J."/>
            <person name="Scott M.A."/>
            <person name="Spackman E."/>
            <person name="Goraichik I."/>
            <person name="Dimitrov K.M."/>
            <person name="Suarez D.L."/>
            <person name="Swayne D.E."/>
        </authorList>
    </citation>
    <scope>NUCLEOTIDE SEQUENCE [LARGE SCALE GENOMIC DNA]</scope>
    <source>
        <strain evidence="4 5">CECT 7023</strain>
    </source>
</reference>
<dbReference type="CDD" id="cd17540">
    <property type="entry name" value="REC_PhyR"/>
    <property type="match status" value="1"/>
</dbReference>
<keyword evidence="1 2" id="KW-0597">Phosphoprotein</keyword>
<dbReference type="Pfam" id="PF00072">
    <property type="entry name" value="Response_reg"/>
    <property type="match status" value="1"/>
</dbReference>
<evidence type="ECO:0000313" key="4">
    <source>
        <dbReference type="EMBL" id="SLN39465.1"/>
    </source>
</evidence>
<dbReference type="RefSeq" id="WP_085878395.1">
    <property type="nucleotide sequence ID" value="NZ_FWFZ01000006.1"/>
</dbReference>
<dbReference type="PIRSF" id="PIRSF036400">
    <property type="entry name" value="RR_Ctr_UCP036400"/>
    <property type="match status" value="1"/>
</dbReference>
<proteinExistence type="predicted"/>
<evidence type="ECO:0000256" key="1">
    <source>
        <dbReference type="ARBA" id="ARBA00022553"/>
    </source>
</evidence>
<feature type="domain" description="Response regulatory" evidence="3">
    <location>
        <begin position="146"/>
        <end position="260"/>
    </location>
</feature>
<dbReference type="SUPFAM" id="SSF52172">
    <property type="entry name" value="CheY-like"/>
    <property type="match status" value="1"/>
</dbReference>